<dbReference type="PANTHER" id="PTHR10204">
    <property type="entry name" value="NAD P H OXIDOREDUCTASE-RELATED"/>
    <property type="match status" value="1"/>
</dbReference>
<evidence type="ECO:0000313" key="5">
    <source>
        <dbReference type="Proteomes" id="UP000422736"/>
    </source>
</evidence>
<comment type="similarity">
    <text evidence="1">Belongs to the NAD(P)H dehydrogenase (quinone) family.</text>
</comment>
<dbReference type="SUPFAM" id="SSF52218">
    <property type="entry name" value="Flavoproteins"/>
    <property type="match status" value="1"/>
</dbReference>
<sequence length="208" mass="24246">MSKKVLIVFAHPERNSLNGQFLDEIIDQLKTQGDKFKLSDLYGMGWKSEVDINDFPDYPKDKVFQPSYASKKYHQFTPDVIEEQNKLIWADTVLFVFPLWWYNLPAILKGWFDRVFSSTEYWKNKTVMGKNVSLIVTMGATAAENYDPHDPIKDVDQLLSNIFRTFYSGRMNPWTPLYFFGVAHVTSEDVKAMKAKVRDFIRNIPSSH</sequence>
<evidence type="ECO:0000313" key="4">
    <source>
        <dbReference type="EMBL" id="QGN15749.1"/>
    </source>
</evidence>
<dbReference type="Proteomes" id="UP000422736">
    <property type="component" value="Chromosome 4"/>
</dbReference>
<dbReference type="EMBL" id="CP015057">
    <property type="protein sequence ID" value="QGN15749.1"/>
    <property type="molecule type" value="Genomic_DNA"/>
</dbReference>
<keyword evidence="2" id="KW-0560">Oxidoreductase</keyword>
<organism evidence="4 5">
    <name type="scientific">Kluyveromyces marxianus</name>
    <name type="common">Yeast</name>
    <name type="synonym">Candida kefyr</name>
    <dbReference type="NCBI Taxonomy" id="4911"/>
    <lineage>
        <taxon>Eukaryota</taxon>
        <taxon>Fungi</taxon>
        <taxon>Dikarya</taxon>
        <taxon>Ascomycota</taxon>
        <taxon>Saccharomycotina</taxon>
        <taxon>Saccharomycetes</taxon>
        <taxon>Saccharomycetales</taxon>
        <taxon>Saccharomycetaceae</taxon>
        <taxon>Kluyveromyces</taxon>
    </lineage>
</organism>
<evidence type="ECO:0000256" key="2">
    <source>
        <dbReference type="ARBA" id="ARBA00023002"/>
    </source>
</evidence>
<keyword evidence="5" id="KW-1185">Reference proteome</keyword>
<dbReference type="InterPro" id="IPR003680">
    <property type="entry name" value="Flavodoxin_fold"/>
</dbReference>
<feature type="domain" description="Flavodoxin-like fold" evidence="3">
    <location>
        <begin position="3"/>
        <end position="198"/>
    </location>
</feature>
<reference evidence="4 5" key="1">
    <citation type="submission" date="2016-03" db="EMBL/GenBank/DDBJ databases">
        <title>How can Kluyveromyces marxianus grow so fast - potential evolutionary course in Saccharomyces Complex revealed by comparative genomics.</title>
        <authorList>
            <person name="Mo W."/>
            <person name="Lu W."/>
            <person name="Yang X."/>
            <person name="Qi J."/>
            <person name="Lv H."/>
        </authorList>
    </citation>
    <scope>NUCLEOTIDE SEQUENCE [LARGE SCALE GENOMIC DNA]</scope>
    <source>
        <strain evidence="4 5">FIM1</strain>
    </source>
</reference>
<name>A0ABX6EY16_KLUMA</name>
<protein>
    <submittedName>
        <fullName evidence="4">FMN_red super family</fullName>
    </submittedName>
</protein>
<dbReference type="Pfam" id="PF02525">
    <property type="entry name" value="Flavodoxin_2"/>
    <property type="match status" value="1"/>
</dbReference>
<dbReference type="InterPro" id="IPR051545">
    <property type="entry name" value="NAD(P)H_dehydrogenase_qn"/>
</dbReference>
<proteinExistence type="inferred from homology"/>
<dbReference type="Gene3D" id="3.40.50.360">
    <property type="match status" value="1"/>
</dbReference>
<accession>A0ABX6EY16</accession>
<dbReference type="InterPro" id="IPR029039">
    <property type="entry name" value="Flavoprotein-like_sf"/>
</dbReference>
<dbReference type="PANTHER" id="PTHR10204:SF34">
    <property type="entry name" value="NAD(P)H DEHYDROGENASE [QUINONE] 1 ISOFORM 1"/>
    <property type="match status" value="1"/>
</dbReference>
<evidence type="ECO:0000256" key="1">
    <source>
        <dbReference type="ARBA" id="ARBA00006252"/>
    </source>
</evidence>
<gene>
    <name evidence="4" type="ORF">FIM1_2445</name>
</gene>
<evidence type="ECO:0000259" key="3">
    <source>
        <dbReference type="Pfam" id="PF02525"/>
    </source>
</evidence>